<dbReference type="GO" id="GO:0008610">
    <property type="term" value="P:lipid biosynthetic process"/>
    <property type="evidence" value="ECO:0007669"/>
    <property type="project" value="InterPro"/>
</dbReference>
<organism evidence="3 4">
    <name type="scientific">Roseimicrobium gellanilyticum</name>
    <dbReference type="NCBI Taxonomy" id="748857"/>
    <lineage>
        <taxon>Bacteria</taxon>
        <taxon>Pseudomonadati</taxon>
        <taxon>Verrucomicrobiota</taxon>
        <taxon>Verrucomicrobiia</taxon>
        <taxon>Verrucomicrobiales</taxon>
        <taxon>Verrucomicrobiaceae</taxon>
        <taxon>Roseimicrobium</taxon>
    </lineage>
</organism>
<name>A0A366H8H3_9BACT</name>
<dbReference type="SUPFAM" id="SSF53335">
    <property type="entry name" value="S-adenosyl-L-methionine-dependent methyltransferases"/>
    <property type="match status" value="1"/>
</dbReference>
<evidence type="ECO:0000256" key="1">
    <source>
        <dbReference type="ARBA" id="ARBA00022603"/>
    </source>
</evidence>
<evidence type="ECO:0000313" key="3">
    <source>
        <dbReference type="EMBL" id="RBP37334.1"/>
    </source>
</evidence>
<dbReference type="GO" id="GO:0071770">
    <property type="term" value="P:DIM/DIP cell wall layer assembly"/>
    <property type="evidence" value="ECO:0007669"/>
    <property type="project" value="TreeGrafter"/>
</dbReference>
<protein>
    <submittedName>
        <fullName evidence="3">Cephalosporin hydroxylase</fullName>
    </submittedName>
</protein>
<dbReference type="Gene3D" id="3.40.50.150">
    <property type="entry name" value="Vaccinia Virus protein VP39"/>
    <property type="match status" value="1"/>
</dbReference>
<dbReference type="Proteomes" id="UP000253426">
    <property type="component" value="Unassembled WGS sequence"/>
</dbReference>
<sequence>MDPVRQFFEERRRDIEAMGRDVELQRKSLDWMLHADRYKACYNFTWLGRPIIKYPADIVLQQEIIWAVKPDLIIETGIAHGGSLILSASMLQLIGHGEVVAVDIDIRAHNRREIEAHPMSPRITMIEGSSTDPAIAAQIREKAEGKERVMVFLDSNHTHQHVYDELKLYADLVTPGSYCVLPDTLIEFFPKGYYKDRPWDVGDNPMTALRAFLAERDDFEIMNDLSDKAMITEGISGYLRRKV</sequence>
<evidence type="ECO:0000313" key="4">
    <source>
        <dbReference type="Proteomes" id="UP000253426"/>
    </source>
</evidence>
<comment type="caution">
    <text evidence="3">The sequence shown here is derived from an EMBL/GenBank/DDBJ whole genome shotgun (WGS) entry which is preliminary data.</text>
</comment>
<dbReference type="GO" id="GO:0005886">
    <property type="term" value="C:plasma membrane"/>
    <property type="evidence" value="ECO:0007669"/>
    <property type="project" value="TreeGrafter"/>
</dbReference>
<reference evidence="3 4" key="1">
    <citation type="submission" date="2018-06" db="EMBL/GenBank/DDBJ databases">
        <title>Genomic Encyclopedia of Type Strains, Phase IV (KMG-IV): sequencing the most valuable type-strain genomes for metagenomic binning, comparative biology and taxonomic classification.</title>
        <authorList>
            <person name="Goeker M."/>
        </authorList>
    </citation>
    <scope>NUCLEOTIDE SEQUENCE [LARGE SCALE GENOMIC DNA]</scope>
    <source>
        <strain evidence="3 4">DSM 25532</strain>
    </source>
</reference>
<keyword evidence="4" id="KW-1185">Reference proteome</keyword>
<dbReference type="InterPro" id="IPR029063">
    <property type="entry name" value="SAM-dependent_MTases_sf"/>
</dbReference>
<evidence type="ECO:0000256" key="2">
    <source>
        <dbReference type="ARBA" id="ARBA00022679"/>
    </source>
</evidence>
<dbReference type="GO" id="GO:0032259">
    <property type="term" value="P:methylation"/>
    <property type="evidence" value="ECO:0007669"/>
    <property type="project" value="UniProtKB-KW"/>
</dbReference>
<dbReference type="EMBL" id="QNRR01000014">
    <property type="protein sequence ID" value="RBP37334.1"/>
    <property type="molecule type" value="Genomic_DNA"/>
</dbReference>
<keyword evidence="1" id="KW-0489">Methyltransferase</keyword>
<dbReference type="InterPro" id="IPR007072">
    <property type="entry name" value="RNMT_CmcI"/>
</dbReference>
<dbReference type="GO" id="GO:0008168">
    <property type="term" value="F:methyltransferase activity"/>
    <property type="evidence" value="ECO:0007669"/>
    <property type="project" value="UniProtKB-KW"/>
</dbReference>
<proteinExistence type="predicted"/>
<dbReference type="PANTHER" id="PTHR40048">
    <property type="entry name" value="RHAMNOSYL O-METHYLTRANSFERASE"/>
    <property type="match status" value="1"/>
</dbReference>
<dbReference type="RefSeq" id="WP_113961641.1">
    <property type="nucleotide sequence ID" value="NZ_QNRR01000014.1"/>
</dbReference>
<accession>A0A366H8H3</accession>
<dbReference type="PANTHER" id="PTHR40048:SF1">
    <property type="entry name" value="RHAMNOSYL O-METHYLTRANSFERASE"/>
    <property type="match status" value="1"/>
</dbReference>
<dbReference type="OrthoDB" id="189417at2"/>
<gene>
    <name evidence="3" type="ORF">DES53_11472</name>
</gene>
<dbReference type="AlphaFoldDB" id="A0A366H8H3"/>
<keyword evidence="2" id="KW-0808">Transferase</keyword>
<dbReference type="Pfam" id="PF04989">
    <property type="entry name" value="RMNT_CmcI"/>
    <property type="match status" value="1"/>
</dbReference>